<sequence>AYILINKRKDCGIVGFKILNEWGTIQCTSVMGVYDNGIMAVNAKEEAGHRSTFVSQVPAIGGCLFLIKRAAIKTLDGGRFDQDTYIGFRGWDDIDLCLSIRDKGWDVIYCGYGSCYHIDSPTKKKEGNFYDELAVNQQVFLDKWQDFKV</sequence>
<comment type="caution">
    <text evidence="1">The sequence shown here is derived from an EMBL/GenBank/DDBJ whole genome shotgun (WGS) entry which is preliminary data.</text>
</comment>
<dbReference type="SUPFAM" id="SSF53448">
    <property type="entry name" value="Nucleotide-diphospho-sugar transferases"/>
    <property type="match status" value="1"/>
</dbReference>
<protein>
    <recommendedName>
        <fullName evidence="2">Glycosyltransferase 2-like domain-containing protein</fullName>
    </recommendedName>
</protein>
<organism evidence="1">
    <name type="scientific">marine sediment metagenome</name>
    <dbReference type="NCBI Taxonomy" id="412755"/>
    <lineage>
        <taxon>unclassified sequences</taxon>
        <taxon>metagenomes</taxon>
        <taxon>ecological metagenomes</taxon>
    </lineage>
</organism>
<dbReference type="Gene3D" id="3.90.550.10">
    <property type="entry name" value="Spore Coat Polysaccharide Biosynthesis Protein SpsA, Chain A"/>
    <property type="match status" value="1"/>
</dbReference>
<proteinExistence type="predicted"/>
<dbReference type="EMBL" id="LAZR01013495">
    <property type="protein sequence ID" value="KKM21712.1"/>
    <property type="molecule type" value="Genomic_DNA"/>
</dbReference>
<name>A0A0F9I2F2_9ZZZZ</name>
<feature type="non-terminal residue" evidence="1">
    <location>
        <position position="1"/>
    </location>
</feature>
<dbReference type="InterPro" id="IPR029044">
    <property type="entry name" value="Nucleotide-diphossugar_trans"/>
</dbReference>
<evidence type="ECO:0000313" key="1">
    <source>
        <dbReference type="EMBL" id="KKM21712.1"/>
    </source>
</evidence>
<gene>
    <name evidence="1" type="ORF">LCGC14_1632640</name>
</gene>
<dbReference type="AlphaFoldDB" id="A0A0F9I2F2"/>
<reference evidence="1" key="1">
    <citation type="journal article" date="2015" name="Nature">
        <title>Complex archaea that bridge the gap between prokaryotes and eukaryotes.</title>
        <authorList>
            <person name="Spang A."/>
            <person name="Saw J.H."/>
            <person name="Jorgensen S.L."/>
            <person name="Zaremba-Niedzwiedzka K."/>
            <person name="Martijn J."/>
            <person name="Lind A.E."/>
            <person name="van Eijk R."/>
            <person name="Schleper C."/>
            <person name="Guy L."/>
            <person name="Ettema T.J."/>
        </authorList>
    </citation>
    <scope>NUCLEOTIDE SEQUENCE</scope>
</reference>
<evidence type="ECO:0008006" key="2">
    <source>
        <dbReference type="Google" id="ProtNLM"/>
    </source>
</evidence>
<accession>A0A0F9I2F2</accession>